<dbReference type="AlphaFoldDB" id="A0AAW0GVU2"/>
<dbReference type="Pfam" id="PF07714">
    <property type="entry name" value="PK_Tyr_Ser-Thr"/>
    <property type="match status" value="1"/>
</dbReference>
<evidence type="ECO:0000256" key="2">
    <source>
        <dbReference type="ARBA" id="ARBA00022741"/>
    </source>
</evidence>
<keyword evidence="3" id="KW-0418">Kinase</keyword>
<accession>A0AAW0GVU2</accession>
<evidence type="ECO:0000256" key="4">
    <source>
        <dbReference type="ARBA" id="ARBA00022840"/>
    </source>
</evidence>
<dbReference type="PROSITE" id="PS50011">
    <property type="entry name" value="PROTEIN_KINASE_DOM"/>
    <property type="match status" value="1"/>
</dbReference>
<evidence type="ECO:0000313" key="7">
    <source>
        <dbReference type="Proteomes" id="UP001385951"/>
    </source>
</evidence>
<gene>
    <name evidence="6" type="ORF">QCA50_000922</name>
</gene>
<dbReference type="PRINTS" id="PR00109">
    <property type="entry name" value="TYRKINASE"/>
</dbReference>
<name>A0AAW0GVU2_9APHY</name>
<dbReference type="GO" id="GO:0004674">
    <property type="term" value="F:protein serine/threonine kinase activity"/>
    <property type="evidence" value="ECO:0007669"/>
    <property type="project" value="TreeGrafter"/>
</dbReference>
<comment type="caution">
    <text evidence="6">The sequence shown here is derived from an EMBL/GenBank/DDBJ whole genome shotgun (WGS) entry which is preliminary data.</text>
</comment>
<keyword evidence="2" id="KW-0547">Nucleotide-binding</keyword>
<sequence length="353" mass="40607">MLDLINANPTSRNAREADIIRQALLKLSHETSTLPSCMYIQENIQNIDDHYLGGAFADIFSATYRNQRVALKRIRIFHNSSQEQKARTYQALYREAIIWRQLNHPHILPLYGVDVKSFPDRPCIVLPWMANGTSRDALKSIPPNELDTYLAQWVLEISQGVNYLHIQGIIHGDLRGPNILIDEKFRVKLSDFGLASFSDQERLSILSSFTSNPRWAAPELLRSQDPVPYPDARSDVYSFGCLCIELYTQQEPYNHIKGPFCVRDAVLRGERPNSPGDEVMPPKIWELAESCWVEEPEGRPRMCDIMKEMTDWLDKGLRGSSDKDGRASYIGRIRHTIFSISYLHQLRRTCEQE</sequence>
<keyword evidence="1" id="KW-0808">Transferase</keyword>
<dbReference type="EMBL" id="JASBNA010000001">
    <property type="protein sequence ID" value="KAK7696269.1"/>
    <property type="molecule type" value="Genomic_DNA"/>
</dbReference>
<evidence type="ECO:0000313" key="6">
    <source>
        <dbReference type="EMBL" id="KAK7696269.1"/>
    </source>
</evidence>
<evidence type="ECO:0000256" key="1">
    <source>
        <dbReference type="ARBA" id="ARBA00022679"/>
    </source>
</evidence>
<evidence type="ECO:0000259" key="5">
    <source>
        <dbReference type="PROSITE" id="PS50011"/>
    </source>
</evidence>
<dbReference type="PANTHER" id="PTHR44329">
    <property type="entry name" value="SERINE/THREONINE-PROTEIN KINASE TNNI3K-RELATED"/>
    <property type="match status" value="1"/>
</dbReference>
<dbReference type="PANTHER" id="PTHR44329:SF288">
    <property type="entry name" value="MITOGEN-ACTIVATED PROTEIN KINASE KINASE KINASE 20"/>
    <property type="match status" value="1"/>
</dbReference>
<protein>
    <recommendedName>
        <fullName evidence="5">Protein kinase domain-containing protein</fullName>
    </recommendedName>
</protein>
<keyword evidence="7" id="KW-1185">Reference proteome</keyword>
<feature type="domain" description="Protein kinase" evidence="5">
    <location>
        <begin position="45"/>
        <end position="313"/>
    </location>
</feature>
<keyword evidence="4" id="KW-0067">ATP-binding</keyword>
<dbReference type="InterPro" id="IPR051681">
    <property type="entry name" value="Ser/Thr_Kinases-Pseudokinases"/>
</dbReference>
<evidence type="ECO:0000256" key="3">
    <source>
        <dbReference type="ARBA" id="ARBA00022777"/>
    </source>
</evidence>
<dbReference type="GO" id="GO:0005524">
    <property type="term" value="F:ATP binding"/>
    <property type="evidence" value="ECO:0007669"/>
    <property type="project" value="UniProtKB-KW"/>
</dbReference>
<organism evidence="6 7">
    <name type="scientific">Cerrena zonata</name>
    <dbReference type="NCBI Taxonomy" id="2478898"/>
    <lineage>
        <taxon>Eukaryota</taxon>
        <taxon>Fungi</taxon>
        <taxon>Dikarya</taxon>
        <taxon>Basidiomycota</taxon>
        <taxon>Agaricomycotina</taxon>
        <taxon>Agaricomycetes</taxon>
        <taxon>Polyporales</taxon>
        <taxon>Cerrenaceae</taxon>
        <taxon>Cerrena</taxon>
    </lineage>
</organism>
<dbReference type="SUPFAM" id="SSF56112">
    <property type="entry name" value="Protein kinase-like (PK-like)"/>
    <property type="match status" value="1"/>
</dbReference>
<dbReference type="Gene3D" id="1.10.510.10">
    <property type="entry name" value="Transferase(Phosphotransferase) domain 1"/>
    <property type="match status" value="1"/>
</dbReference>
<reference evidence="6 7" key="1">
    <citation type="submission" date="2022-09" db="EMBL/GenBank/DDBJ databases">
        <authorList>
            <person name="Palmer J.M."/>
        </authorList>
    </citation>
    <scope>NUCLEOTIDE SEQUENCE [LARGE SCALE GENOMIC DNA]</scope>
    <source>
        <strain evidence="6 7">DSM 7382</strain>
    </source>
</reference>
<dbReference type="InterPro" id="IPR000719">
    <property type="entry name" value="Prot_kinase_dom"/>
</dbReference>
<dbReference type="InterPro" id="IPR011009">
    <property type="entry name" value="Kinase-like_dom_sf"/>
</dbReference>
<proteinExistence type="predicted"/>
<dbReference type="InterPro" id="IPR001245">
    <property type="entry name" value="Ser-Thr/Tyr_kinase_cat_dom"/>
</dbReference>
<dbReference type="Proteomes" id="UP001385951">
    <property type="component" value="Unassembled WGS sequence"/>
</dbReference>